<reference evidence="3" key="2">
    <citation type="journal article" date="2022" name="BMC Genomics">
        <title>Comparative genome analysis of mycobacteria focusing on tRNA and non-coding RNA.</title>
        <authorList>
            <person name="Behra P.R.K."/>
            <person name="Pettersson B.M.F."/>
            <person name="Ramesh M."/>
            <person name="Das S."/>
            <person name="Dasgupta S."/>
            <person name="Kirsebom L.A."/>
        </authorList>
    </citation>
    <scope>NUCLEOTIDE SEQUENCE</scope>
    <source>
        <strain evidence="3">DSM 44242</strain>
    </source>
</reference>
<dbReference type="RefSeq" id="WP_036447161.1">
    <property type="nucleotide sequence ID" value="NZ_JACKVC010000010.1"/>
</dbReference>
<evidence type="ECO:0000313" key="3">
    <source>
        <dbReference type="EMBL" id="MCV7387833.1"/>
    </source>
</evidence>
<evidence type="ECO:0000259" key="2">
    <source>
        <dbReference type="Pfam" id="PF08327"/>
    </source>
</evidence>
<reference evidence="3" key="1">
    <citation type="submission" date="2020-07" db="EMBL/GenBank/DDBJ databases">
        <authorList>
            <person name="Pettersson B.M.F."/>
            <person name="Behra P.R.K."/>
            <person name="Ramesh M."/>
            <person name="Das S."/>
            <person name="Dasgupta S."/>
            <person name="Kirsebom L.A."/>
        </authorList>
    </citation>
    <scope>NUCLEOTIDE SEQUENCE</scope>
    <source>
        <strain evidence="3">DSM 44242</strain>
    </source>
</reference>
<dbReference type="Proteomes" id="UP001141659">
    <property type="component" value="Unassembled WGS sequence"/>
</dbReference>
<proteinExistence type="inferred from homology"/>
<gene>
    <name evidence="3" type="ORF">H5P34_07205</name>
</gene>
<organism evidence="3 4">
    <name type="scientific">Mycolicibacterium porcinum</name>
    <dbReference type="NCBI Taxonomy" id="39693"/>
    <lineage>
        <taxon>Bacteria</taxon>
        <taxon>Bacillati</taxon>
        <taxon>Actinomycetota</taxon>
        <taxon>Actinomycetes</taxon>
        <taxon>Mycobacteriales</taxon>
        <taxon>Mycobacteriaceae</taxon>
        <taxon>Mycolicibacterium</taxon>
    </lineage>
</organism>
<dbReference type="Pfam" id="PF08327">
    <property type="entry name" value="AHSA1"/>
    <property type="match status" value="1"/>
</dbReference>
<dbReference type="InterPro" id="IPR013538">
    <property type="entry name" value="ASHA1/2-like_C"/>
</dbReference>
<comment type="similarity">
    <text evidence="1">Belongs to the AHA1 family.</text>
</comment>
<evidence type="ECO:0000313" key="4">
    <source>
        <dbReference type="Proteomes" id="UP001141659"/>
    </source>
</evidence>
<dbReference type="InterPro" id="IPR023393">
    <property type="entry name" value="START-like_dom_sf"/>
</dbReference>
<sequence>MPLKRDDSGRRWVEMEFLVPGTPEQVWQAIATGAGMTAWFTPTTVDERIGGAITFDFGDEDCGDPSPSGVVTGWEPPVRFAYEEPGWNGDAPPVATEVVVTSRSGDTCVVRMVHSLFTERDDWDDELESFESGWPGFFEVLRMYLRHHAGQPAATVHAMISHSDGMATVWPRLIAALDAAPYYGARIDSPDGAPRLSGVVERVKQDAHSCEMMVSLEEPLGGTAVIGSCPMGDETRAMVTLFLYGDGAAETAAAEQSKWISWLSGLVAGRGAAT</sequence>
<dbReference type="SUPFAM" id="SSF55961">
    <property type="entry name" value="Bet v1-like"/>
    <property type="match status" value="1"/>
</dbReference>
<dbReference type="EMBL" id="JACKVC010000010">
    <property type="protein sequence ID" value="MCV7387833.1"/>
    <property type="molecule type" value="Genomic_DNA"/>
</dbReference>
<comment type="caution">
    <text evidence="3">The sequence shown here is derived from an EMBL/GenBank/DDBJ whole genome shotgun (WGS) entry which is preliminary data.</text>
</comment>
<dbReference type="AlphaFoldDB" id="A0AAW5SZI8"/>
<feature type="domain" description="Activator of Hsp90 ATPase homologue 1/2-like C-terminal" evidence="2">
    <location>
        <begin position="22"/>
        <end position="145"/>
    </location>
</feature>
<evidence type="ECO:0000256" key="1">
    <source>
        <dbReference type="ARBA" id="ARBA00006817"/>
    </source>
</evidence>
<dbReference type="CDD" id="cd07814">
    <property type="entry name" value="SRPBCC_CalC_Aha1-like"/>
    <property type="match status" value="1"/>
</dbReference>
<dbReference type="Gene3D" id="3.30.530.20">
    <property type="match status" value="1"/>
</dbReference>
<name>A0AAW5SZI8_9MYCO</name>
<accession>A0AAW5SZI8</accession>
<protein>
    <submittedName>
        <fullName evidence="3">SRPBCC domain-containing protein</fullName>
    </submittedName>
</protein>